<keyword evidence="2" id="KW-1185">Reference proteome</keyword>
<proteinExistence type="predicted"/>
<comment type="caution">
    <text evidence="1">The sequence shown here is derived from an EMBL/GenBank/DDBJ whole genome shotgun (WGS) entry which is preliminary data.</text>
</comment>
<sequence length="248" mass="28579">MATTDASAKIADKKPITDYIYEMYKSSLRSGQICIYLKYASMLVCIHDNDRAVTLLKDIESMITSDMVQISMLPEKKCVKPVIDRAQSLAPHEIAKILAAKIIMNVEFTTLEMNCAPSHLMYEMYKILTEDDDRVRCNKISKEIAVIDAKPFLYYLQYLAHEETEGKYSSKIKLFNYIESLDIRPVGLFDTAYNLKGHIFELENEASKTWQAYVTSATLVPRNNAAYWHMCRLFSQYVADKSPYERTK</sequence>
<organism evidence="1 2">
    <name type="scientific">Dreissena polymorpha</name>
    <name type="common">Zebra mussel</name>
    <name type="synonym">Mytilus polymorpha</name>
    <dbReference type="NCBI Taxonomy" id="45954"/>
    <lineage>
        <taxon>Eukaryota</taxon>
        <taxon>Metazoa</taxon>
        <taxon>Spiralia</taxon>
        <taxon>Lophotrochozoa</taxon>
        <taxon>Mollusca</taxon>
        <taxon>Bivalvia</taxon>
        <taxon>Autobranchia</taxon>
        <taxon>Heteroconchia</taxon>
        <taxon>Euheterodonta</taxon>
        <taxon>Imparidentia</taxon>
        <taxon>Neoheterodontei</taxon>
        <taxon>Myida</taxon>
        <taxon>Dreissenoidea</taxon>
        <taxon>Dreissenidae</taxon>
        <taxon>Dreissena</taxon>
    </lineage>
</organism>
<evidence type="ECO:0000313" key="2">
    <source>
        <dbReference type="Proteomes" id="UP000828390"/>
    </source>
</evidence>
<reference evidence="1" key="2">
    <citation type="submission" date="2020-11" db="EMBL/GenBank/DDBJ databases">
        <authorList>
            <person name="McCartney M.A."/>
            <person name="Auch B."/>
            <person name="Kono T."/>
            <person name="Mallez S."/>
            <person name="Becker A."/>
            <person name="Gohl D.M."/>
            <person name="Silverstein K.A.T."/>
            <person name="Koren S."/>
            <person name="Bechman K.B."/>
            <person name="Herman A."/>
            <person name="Abrahante J.E."/>
            <person name="Garbe J."/>
        </authorList>
    </citation>
    <scope>NUCLEOTIDE SEQUENCE</scope>
    <source>
        <strain evidence="1">Duluth1</strain>
        <tissue evidence="1">Whole animal</tissue>
    </source>
</reference>
<evidence type="ECO:0000313" key="1">
    <source>
        <dbReference type="EMBL" id="KAH3854888.1"/>
    </source>
</evidence>
<protein>
    <submittedName>
        <fullName evidence="1">Uncharacterized protein</fullName>
    </submittedName>
</protein>
<dbReference type="Proteomes" id="UP000828390">
    <property type="component" value="Unassembled WGS sequence"/>
</dbReference>
<gene>
    <name evidence="1" type="ORF">DPMN_097447</name>
</gene>
<accession>A0A9D4LAJ7</accession>
<name>A0A9D4LAJ7_DREPO</name>
<reference evidence="1" key="1">
    <citation type="journal article" date="2019" name="bioRxiv">
        <title>The Genome of the Zebra Mussel, Dreissena polymorpha: A Resource for Invasive Species Research.</title>
        <authorList>
            <person name="McCartney M.A."/>
            <person name="Auch B."/>
            <person name="Kono T."/>
            <person name="Mallez S."/>
            <person name="Zhang Y."/>
            <person name="Obille A."/>
            <person name="Becker A."/>
            <person name="Abrahante J.E."/>
            <person name="Garbe J."/>
            <person name="Badalamenti J.P."/>
            <person name="Herman A."/>
            <person name="Mangelson H."/>
            <person name="Liachko I."/>
            <person name="Sullivan S."/>
            <person name="Sone E.D."/>
            <person name="Koren S."/>
            <person name="Silverstein K.A.T."/>
            <person name="Beckman K.B."/>
            <person name="Gohl D.M."/>
        </authorList>
    </citation>
    <scope>NUCLEOTIDE SEQUENCE</scope>
    <source>
        <strain evidence="1">Duluth1</strain>
        <tissue evidence="1">Whole animal</tissue>
    </source>
</reference>
<dbReference type="AlphaFoldDB" id="A0A9D4LAJ7"/>
<dbReference type="EMBL" id="JAIWYP010000003">
    <property type="protein sequence ID" value="KAH3854888.1"/>
    <property type="molecule type" value="Genomic_DNA"/>
</dbReference>